<sequence>MSKTEIPPKGYQAFNISQPHIDHLGPGFYKKEDDDQLVLGFYVREEHLNGYGSAHGGMLMAVADFTLATSAMRKSDKPVTTVSFHSEFISPAPLGSLLEVRAKVTKKGKTLAFSKGNIKVGDEIILNFGGVLKIL</sequence>
<evidence type="ECO:0000259" key="3">
    <source>
        <dbReference type="Pfam" id="PF03061"/>
    </source>
</evidence>
<proteinExistence type="inferred from homology"/>
<dbReference type="PANTHER" id="PTHR21660">
    <property type="entry name" value="THIOESTERASE SUPERFAMILY MEMBER-RELATED"/>
    <property type="match status" value="1"/>
</dbReference>
<organism evidence="4">
    <name type="scientific">marine metagenome</name>
    <dbReference type="NCBI Taxonomy" id="408172"/>
    <lineage>
        <taxon>unclassified sequences</taxon>
        <taxon>metagenomes</taxon>
        <taxon>ecological metagenomes</taxon>
    </lineage>
</organism>
<gene>
    <name evidence="4" type="ORF">METZ01_LOCUS16208</name>
</gene>
<dbReference type="AlphaFoldDB" id="A0A381P9T3"/>
<name>A0A381P9T3_9ZZZZ</name>
<keyword evidence="2" id="KW-0378">Hydrolase</keyword>
<dbReference type="InterPro" id="IPR003736">
    <property type="entry name" value="PAAI_dom"/>
</dbReference>
<dbReference type="PANTHER" id="PTHR21660:SF1">
    <property type="entry name" value="ACYL-COENZYME A THIOESTERASE 13"/>
    <property type="match status" value="1"/>
</dbReference>
<dbReference type="InterPro" id="IPR029069">
    <property type="entry name" value="HotDog_dom_sf"/>
</dbReference>
<protein>
    <recommendedName>
        <fullName evidence="3">Thioesterase domain-containing protein</fullName>
    </recommendedName>
</protein>
<evidence type="ECO:0000256" key="1">
    <source>
        <dbReference type="ARBA" id="ARBA00008324"/>
    </source>
</evidence>
<dbReference type="InterPro" id="IPR039298">
    <property type="entry name" value="ACOT13"/>
</dbReference>
<comment type="similarity">
    <text evidence="1">Belongs to the thioesterase PaaI family.</text>
</comment>
<feature type="domain" description="Thioesterase" evidence="3">
    <location>
        <begin position="51"/>
        <end position="122"/>
    </location>
</feature>
<dbReference type="SUPFAM" id="SSF54637">
    <property type="entry name" value="Thioesterase/thiol ester dehydrase-isomerase"/>
    <property type="match status" value="1"/>
</dbReference>
<dbReference type="GO" id="GO:0047617">
    <property type="term" value="F:fatty acyl-CoA hydrolase activity"/>
    <property type="evidence" value="ECO:0007669"/>
    <property type="project" value="InterPro"/>
</dbReference>
<dbReference type="NCBIfam" id="TIGR00369">
    <property type="entry name" value="unchar_dom_1"/>
    <property type="match status" value="1"/>
</dbReference>
<dbReference type="EMBL" id="UINC01000914">
    <property type="protein sequence ID" value="SUZ63354.1"/>
    <property type="molecule type" value="Genomic_DNA"/>
</dbReference>
<dbReference type="Gene3D" id="3.10.129.10">
    <property type="entry name" value="Hotdog Thioesterase"/>
    <property type="match status" value="1"/>
</dbReference>
<reference evidence="4" key="1">
    <citation type="submission" date="2018-05" db="EMBL/GenBank/DDBJ databases">
        <authorList>
            <person name="Lanie J.A."/>
            <person name="Ng W.-L."/>
            <person name="Kazmierczak K.M."/>
            <person name="Andrzejewski T.M."/>
            <person name="Davidsen T.M."/>
            <person name="Wayne K.J."/>
            <person name="Tettelin H."/>
            <person name="Glass J.I."/>
            <person name="Rusch D."/>
            <person name="Podicherti R."/>
            <person name="Tsui H.-C.T."/>
            <person name="Winkler M.E."/>
        </authorList>
    </citation>
    <scope>NUCLEOTIDE SEQUENCE</scope>
</reference>
<dbReference type="InterPro" id="IPR006683">
    <property type="entry name" value="Thioestr_dom"/>
</dbReference>
<evidence type="ECO:0000313" key="4">
    <source>
        <dbReference type="EMBL" id="SUZ63354.1"/>
    </source>
</evidence>
<accession>A0A381P9T3</accession>
<dbReference type="CDD" id="cd03443">
    <property type="entry name" value="PaaI_thioesterase"/>
    <property type="match status" value="1"/>
</dbReference>
<dbReference type="Pfam" id="PF03061">
    <property type="entry name" value="4HBT"/>
    <property type="match status" value="1"/>
</dbReference>
<evidence type="ECO:0000256" key="2">
    <source>
        <dbReference type="ARBA" id="ARBA00022801"/>
    </source>
</evidence>